<organism evidence="7 8">
    <name type="scientific">Aspergillus sclerotialis</name>
    <dbReference type="NCBI Taxonomy" id="2070753"/>
    <lineage>
        <taxon>Eukaryota</taxon>
        <taxon>Fungi</taxon>
        <taxon>Dikarya</taxon>
        <taxon>Ascomycota</taxon>
        <taxon>Pezizomycotina</taxon>
        <taxon>Eurotiomycetes</taxon>
        <taxon>Eurotiomycetidae</taxon>
        <taxon>Eurotiales</taxon>
        <taxon>Aspergillaceae</taxon>
        <taxon>Aspergillus</taxon>
        <taxon>Aspergillus subgen. Polypaecilum</taxon>
    </lineage>
</organism>
<dbReference type="GO" id="GO:0005634">
    <property type="term" value="C:nucleus"/>
    <property type="evidence" value="ECO:0007669"/>
    <property type="project" value="UniProtKB-SubCell"/>
</dbReference>
<dbReference type="PANTHER" id="PTHR13230">
    <property type="entry name" value="GENERAL TRANSCRIPTION FACTOR IIIC, POLYPEPTIDE 5"/>
    <property type="match status" value="1"/>
</dbReference>
<dbReference type="InterPro" id="IPR042536">
    <property type="entry name" value="TFIIIC_tauA_Sfc1"/>
</dbReference>
<evidence type="ECO:0000256" key="1">
    <source>
        <dbReference type="ARBA" id="ARBA00004123"/>
    </source>
</evidence>
<evidence type="ECO:0000313" key="8">
    <source>
        <dbReference type="Proteomes" id="UP000266188"/>
    </source>
</evidence>
<keyword evidence="4" id="KW-0539">Nucleus</keyword>
<evidence type="ECO:0000256" key="3">
    <source>
        <dbReference type="ARBA" id="ARBA00023163"/>
    </source>
</evidence>
<dbReference type="GO" id="GO:0006384">
    <property type="term" value="P:transcription initiation at RNA polymerase III promoter"/>
    <property type="evidence" value="ECO:0007669"/>
    <property type="project" value="InterPro"/>
</dbReference>
<sequence>MEDQSNPRTAPFYQIPPRQLVSVEHPAVIKDVDKALDTLEGDRGISKASPYPYMQILNPPKADTSAYLKLRSEDPMSRPLQSTSSQANNILLKVTVPKQTGRKRKRGSDEPFVDSIPVAAVGPERRKARDVVRSLSDNVGKYHVEPVGLVHRTHVFRGMPDFVYSTTGSEFTNKFRDQILSYDLEKMKNFDISMSRGETSNVDVIPPPSFGLNDIPFNYFYRQNPSVKQSTDPTGKVTTVNIQQASKVLTYLLRYDDEVPTKPRDACPPIPTLEKPIQETIAFLQGLFEKQPIWTRRAIRNHIKNPEYLTALRYAVPYVGFIFRSGPWRDAIIKFGVDPRTSPNYRIYQTFMFKILPQEPAVARDGGGGRRHNLPRPSMEMMPEQHEINTHIFTATLPLPRDGRIWMARDIADPQLHSILFPGPDPDNPPPDFIRDTCEIVTDGWFGNGTVAKVKTIMRAKIQTLIEGRVPDDAEYENVANLPNHAPTVADVSRLFTFDPKKVSNKELLLATEIRSAIKWSPGWRGAEKRREEIDEGK</sequence>
<feature type="domain" description="Transcription factor IIIC subunit 5 HTH" evidence="5">
    <location>
        <begin position="204"/>
        <end position="354"/>
    </location>
</feature>
<dbReference type="STRING" id="2070753.A0A3A2Z4L7"/>
<evidence type="ECO:0000313" key="7">
    <source>
        <dbReference type="EMBL" id="RJE17690.1"/>
    </source>
</evidence>
<protein>
    <submittedName>
        <fullName evidence="7">Transcription factor</fullName>
    </submittedName>
</protein>
<dbReference type="InterPro" id="IPR040454">
    <property type="entry name" value="TF_IIIC_Tfc1/Sfc1"/>
</dbReference>
<comment type="subcellular location">
    <subcellularLocation>
        <location evidence="1">Nucleus</location>
    </subcellularLocation>
</comment>
<name>A0A3A2Z4L7_9EURO</name>
<dbReference type="Pfam" id="PF09734">
    <property type="entry name" value="Tau95"/>
    <property type="match status" value="1"/>
</dbReference>
<evidence type="ECO:0000256" key="4">
    <source>
        <dbReference type="ARBA" id="ARBA00023242"/>
    </source>
</evidence>
<feature type="domain" description="Transcription factor IIIC subunit Tfc1/Sfc1 triple barrel" evidence="6">
    <location>
        <begin position="21"/>
        <end position="165"/>
    </location>
</feature>
<dbReference type="EMBL" id="MVGC01000767">
    <property type="protein sequence ID" value="RJE17690.1"/>
    <property type="molecule type" value="Genomic_DNA"/>
</dbReference>
<dbReference type="PANTHER" id="PTHR13230:SF5">
    <property type="entry name" value="GENERAL TRANSCRIPTION FACTOR 3C POLYPEPTIDE 5"/>
    <property type="match status" value="1"/>
</dbReference>
<dbReference type="GO" id="GO:0001003">
    <property type="term" value="F:RNA polymerase III type 2 promoter sequence-specific DNA binding"/>
    <property type="evidence" value="ECO:0007669"/>
    <property type="project" value="TreeGrafter"/>
</dbReference>
<evidence type="ECO:0000259" key="5">
    <source>
        <dbReference type="Pfam" id="PF09734"/>
    </source>
</evidence>
<evidence type="ECO:0000256" key="2">
    <source>
        <dbReference type="ARBA" id="ARBA00023125"/>
    </source>
</evidence>
<gene>
    <name evidence="7" type="ORF">PHISCL_09974</name>
</gene>
<dbReference type="Pfam" id="PF17682">
    <property type="entry name" value="Tau95_N"/>
    <property type="match status" value="1"/>
</dbReference>
<keyword evidence="2" id="KW-0238">DNA-binding</keyword>
<dbReference type="AlphaFoldDB" id="A0A3A2Z4L7"/>
<dbReference type="Proteomes" id="UP000266188">
    <property type="component" value="Unassembled WGS sequence"/>
</dbReference>
<reference evidence="8" key="1">
    <citation type="submission" date="2017-02" db="EMBL/GenBank/DDBJ databases">
        <authorList>
            <person name="Tafer H."/>
            <person name="Lopandic K."/>
        </authorList>
    </citation>
    <scope>NUCLEOTIDE SEQUENCE [LARGE SCALE GENOMIC DNA]</scope>
    <source>
        <strain evidence="8">CBS 366.77</strain>
    </source>
</reference>
<keyword evidence="8" id="KW-1185">Reference proteome</keyword>
<proteinExistence type="predicted"/>
<dbReference type="OrthoDB" id="5598268at2759"/>
<accession>A0A3A2Z4L7</accession>
<keyword evidence="3" id="KW-0804">Transcription</keyword>
<comment type="caution">
    <text evidence="7">The sequence shown here is derived from an EMBL/GenBank/DDBJ whole genome shotgun (WGS) entry which is preliminary data.</text>
</comment>
<dbReference type="Gene3D" id="3.30.200.160">
    <property type="entry name" value="TFIIIC, subcomplex tauA, subunit Sfc1, barrel domain"/>
    <property type="match status" value="1"/>
</dbReference>
<dbReference type="InterPro" id="IPR041499">
    <property type="entry name" value="Tfc1/Sfc1_N"/>
</dbReference>
<dbReference type="InterPro" id="IPR019136">
    <property type="entry name" value="TF_IIIC_su-5_HTH"/>
</dbReference>
<dbReference type="GO" id="GO:0001002">
    <property type="term" value="F:RNA polymerase III type 1 promoter sequence-specific DNA binding"/>
    <property type="evidence" value="ECO:0007669"/>
    <property type="project" value="TreeGrafter"/>
</dbReference>
<feature type="non-terminal residue" evidence="7">
    <location>
        <position position="538"/>
    </location>
</feature>
<evidence type="ECO:0000259" key="6">
    <source>
        <dbReference type="Pfam" id="PF17682"/>
    </source>
</evidence>
<dbReference type="GO" id="GO:0000127">
    <property type="term" value="C:transcription factor TFIIIC complex"/>
    <property type="evidence" value="ECO:0007669"/>
    <property type="project" value="InterPro"/>
</dbReference>